<dbReference type="InterPro" id="IPR051805">
    <property type="entry name" value="Dehydratase_Activator_Redct"/>
</dbReference>
<dbReference type="CDD" id="cd24035">
    <property type="entry name" value="ASKHA_NBD_O66634-like_rpt2"/>
    <property type="match status" value="1"/>
</dbReference>
<gene>
    <name evidence="3" type="ORF">AAA083_00465</name>
</gene>
<dbReference type="InterPro" id="IPR002731">
    <property type="entry name" value="ATPase_BadF"/>
</dbReference>
<proteinExistence type="predicted"/>
<evidence type="ECO:0000313" key="4">
    <source>
        <dbReference type="Proteomes" id="UP001487305"/>
    </source>
</evidence>
<dbReference type="PANTHER" id="PTHR32329:SF4">
    <property type="entry name" value="ACTIVATOR OF 2-HYDROXYACYL-COA DEHYDRATASE"/>
    <property type="match status" value="1"/>
</dbReference>
<dbReference type="Gene3D" id="3.30.420.40">
    <property type="match status" value="4"/>
</dbReference>
<dbReference type="Proteomes" id="UP001487305">
    <property type="component" value="Unassembled WGS sequence"/>
</dbReference>
<protein>
    <submittedName>
        <fullName evidence="3">Acyl-CoA dehydratase activase-related protein</fullName>
    </submittedName>
</protein>
<accession>A0ABV1J8N7</accession>
<keyword evidence="4" id="KW-1185">Reference proteome</keyword>
<dbReference type="RefSeq" id="WP_349227007.1">
    <property type="nucleotide sequence ID" value="NZ_JBBNOP010000001.1"/>
</dbReference>
<name>A0ABV1J8N7_9ACTN</name>
<dbReference type="PANTHER" id="PTHR32329">
    <property type="entry name" value="BIFUNCTIONAL PROTEIN [INCLUDES 2-HYDROXYACYL-COA DEHYDRATASE (N-TER) AND ITS ACTIVATOR DOMAIN (C_TERM)-RELATED"/>
    <property type="match status" value="1"/>
</dbReference>
<feature type="domain" description="ATPase BadF/BadG/BcrA/BcrD type" evidence="1">
    <location>
        <begin position="13"/>
        <end position="262"/>
    </location>
</feature>
<feature type="domain" description="DUF2229" evidence="2">
    <location>
        <begin position="687"/>
        <end position="901"/>
    </location>
</feature>
<dbReference type="CDD" id="cd24034">
    <property type="entry name" value="ASKHA_NBD_O66634-like_rpt1"/>
    <property type="match status" value="1"/>
</dbReference>
<evidence type="ECO:0000259" key="1">
    <source>
        <dbReference type="Pfam" id="PF01869"/>
    </source>
</evidence>
<feature type="domain" description="ATPase BadF/BadG/BcrA/BcrD type" evidence="1">
    <location>
        <begin position="328"/>
        <end position="588"/>
    </location>
</feature>
<dbReference type="EMBL" id="JBBNOP010000001">
    <property type="protein sequence ID" value="MEQ3361441.1"/>
    <property type="molecule type" value="Genomic_DNA"/>
</dbReference>
<dbReference type="SUPFAM" id="SSF53067">
    <property type="entry name" value="Actin-like ATPase domain"/>
    <property type="match status" value="2"/>
</dbReference>
<dbReference type="InterPro" id="IPR043129">
    <property type="entry name" value="ATPase_NBD"/>
</dbReference>
<evidence type="ECO:0000313" key="3">
    <source>
        <dbReference type="EMBL" id="MEQ3361441.1"/>
    </source>
</evidence>
<evidence type="ECO:0000259" key="2">
    <source>
        <dbReference type="Pfam" id="PF09989"/>
    </source>
</evidence>
<organism evidence="3 4">
    <name type="scientific">Raoultibacter massiliensis</name>
    <dbReference type="NCBI Taxonomy" id="1852371"/>
    <lineage>
        <taxon>Bacteria</taxon>
        <taxon>Bacillati</taxon>
        <taxon>Actinomycetota</taxon>
        <taxon>Coriobacteriia</taxon>
        <taxon>Eggerthellales</taxon>
        <taxon>Eggerthellaceae</taxon>
        <taxon>Raoultibacter</taxon>
    </lineage>
</organism>
<comment type="caution">
    <text evidence="3">The sequence shown here is derived from an EMBL/GenBank/DDBJ whole genome shotgun (WGS) entry which is preliminary data.</text>
</comment>
<reference evidence="3 4" key="1">
    <citation type="submission" date="2024-04" db="EMBL/GenBank/DDBJ databases">
        <title>Human intestinal bacterial collection.</title>
        <authorList>
            <person name="Pauvert C."/>
            <person name="Hitch T.C.A."/>
            <person name="Clavel T."/>
        </authorList>
    </citation>
    <scope>NUCLEOTIDE SEQUENCE [LARGE SCALE GENOMIC DNA]</scope>
    <source>
        <strain evidence="3 4">CLA-KB-H42</strain>
    </source>
</reference>
<sequence>MMASGPERGALRLGIDLGSKTVKLAVLDEAGRLLHSSYERHLSNVQETLRYTISNAIPHFPDAEMAVAVSGSAGMQLAEILGLPFVQEVIAARAAVRRRIPEADVAIEIGGEDSKILFLSGSEELRMNNTCAGGTGGFIDTIAGMLDVNAEALNVLAHGCKKIYPIASRCAVFAQMDVRPLLNAGASKEDIAGSAFDAVATQCIVGLACGRPIVGRVALLGGPLHFLSALRDRFKAKLGLGDDDVVVPSDGHLFVAEGAALCGGGETTVTLGGLRDRLDDVSLRQGYSLERLDPLFASEEERAEFVQRHSRCTAPRSDLRSASGRVFLGIDSGSEAIKYVLIDEQGRILRSYYKRSAGDVVEAAREMLIDLWRSIPRKHDGTPTVRIAHATVTGYGEALLKRAFALDSGEVETVAHVRAAQELAFDVDFILDIGGQDIKCVWLRGGAISDLVLNEACSSGCGALISGMAWSMNVRMERFLEEAMRAEHPVDLGTRCTVFMTSRVRHAQKEGASVGEIAAGLAYSVVKNAVYKVIRVQDASMLGRRIVVQGGTFANDAVLRAFEKVYGADVCRPDIAAYMGAYGAALIARERAGEDGASTLLDQSRVRRLECVKARKRCEICGNACPLTVVEFADGDAVRRFIVGNRCERPLGEPSAKSLYPELFSSQVQRLFSYGSLSKSKARRGEIGLVRALGMYDLYPFWFTFFTSLGFRVEPSDLAASSRTGRWLESIPSESLCHPAKLMHAHTADLVDRGVRTVFLPYIDAVHKGKRNCPIVAGYPLVLSTNMDCIAGKGVRLISPHLPALLDGGGADGRLAPLLADAFGIPVGEVEQALGAAKRELLRYRVDIAALGDETLRYMGKSGKPAVLLAGRPYHCDPVVNHGIPELIRSFGFAVLTVDSVAHLDGRAARGDGALGGSWEYPEAIVAAARFAAAREDIEFVLLYSFGCGLDAAMVDEIGAIMRERGRTLTALKVDEMVDLAAVRIRIRSMIAARNGLFSGGARQ</sequence>
<dbReference type="Pfam" id="PF01869">
    <property type="entry name" value="BcrAD_BadFG"/>
    <property type="match status" value="2"/>
</dbReference>
<dbReference type="Pfam" id="PF09989">
    <property type="entry name" value="DUF2229"/>
    <property type="match status" value="1"/>
</dbReference>
<dbReference type="InterPro" id="IPR018709">
    <property type="entry name" value="CoA_activase_DUF2229"/>
</dbReference>